<dbReference type="RefSeq" id="WP_306254620.1">
    <property type="nucleotide sequence ID" value="NZ_JAUFSA010000001.1"/>
</dbReference>
<evidence type="ECO:0000313" key="2">
    <source>
        <dbReference type="Proteomes" id="UP001229081"/>
    </source>
</evidence>
<dbReference type="Proteomes" id="UP001229081">
    <property type="component" value="Unassembled WGS sequence"/>
</dbReference>
<comment type="caution">
    <text evidence="1">The sequence shown here is derived from an EMBL/GenBank/DDBJ whole genome shotgun (WGS) entry which is preliminary data.</text>
</comment>
<proteinExistence type="predicted"/>
<gene>
    <name evidence="1" type="ORF">QXL92_02805</name>
</gene>
<reference evidence="1" key="1">
    <citation type="submission" date="2023-06" db="EMBL/GenBank/DDBJ databases">
        <title>Identification of two novel mycobacterium reveal diversities and complexities of Mycobacterium gordonae clade.</title>
        <authorList>
            <person name="Matsumoto Y."/>
            <person name="Nakamura S."/>
            <person name="Motooka D."/>
            <person name="Fukushima K."/>
        </authorList>
    </citation>
    <scope>NUCLEOTIDE SEQUENCE</scope>
    <source>
        <strain evidence="1">TY812</strain>
    </source>
</reference>
<dbReference type="AlphaFoldDB" id="A0AAJ1S4Z3"/>
<evidence type="ECO:0000313" key="1">
    <source>
        <dbReference type="EMBL" id="MDP7733688.1"/>
    </source>
</evidence>
<accession>A0AAJ1S4Z3</accession>
<sequence>MKRSDAQVVRVEFQSGDMGDDLRDFIFNNDLEYYEVSVSGNALIFTEPDE</sequence>
<organism evidence="1 2">
    <name type="scientific">Mycobacterium paragordonae</name>
    <dbReference type="NCBI Taxonomy" id="1389713"/>
    <lineage>
        <taxon>Bacteria</taxon>
        <taxon>Bacillati</taxon>
        <taxon>Actinomycetota</taxon>
        <taxon>Actinomycetes</taxon>
        <taxon>Mycobacteriales</taxon>
        <taxon>Mycobacteriaceae</taxon>
        <taxon>Mycobacterium</taxon>
    </lineage>
</organism>
<name>A0AAJ1S4Z3_9MYCO</name>
<protein>
    <submittedName>
        <fullName evidence="1">Uncharacterized protein</fullName>
    </submittedName>
</protein>
<dbReference type="EMBL" id="JAUFSA010000001">
    <property type="protein sequence ID" value="MDP7733688.1"/>
    <property type="molecule type" value="Genomic_DNA"/>
</dbReference>